<evidence type="ECO:0000313" key="3">
    <source>
        <dbReference type="Proteomes" id="UP000835052"/>
    </source>
</evidence>
<dbReference type="InterPro" id="IPR035161">
    <property type="entry name" value="DUF5332"/>
</dbReference>
<proteinExistence type="predicted"/>
<feature type="chain" id="PRO_5035795006" evidence="1">
    <location>
        <begin position="18"/>
        <end position="187"/>
    </location>
</feature>
<keyword evidence="1" id="KW-0732">Signal</keyword>
<protein>
    <submittedName>
        <fullName evidence="2">Uncharacterized protein</fullName>
    </submittedName>
</protein>
<keyword evidence="3" id="KW-1185">Reference proteome</keyword>
<accession>A0A8S1HMY8</accession>
<dbReference type="Proteomes" id="UP000835052">
    <property type="component" value="Unassembled WGS sequence"/>
</dbReference>
<evidence type="ECO:0000256" key="1">
    <source>
        <dbReference type="SAM" id="SignalP"/>
    </source>
</evidence>
<reference evidence="2" key="1">
    <citation type="submission" date="2020-10" db="EMBL/GenBank/DDBJ databases">
        <authorList>
            <person name="Kikuchi T."/>
        </authorList>
    </citation>
    <scope>NUCLEOTIDE SEQUENCE</scope>
    <source>
        <strain evidence="2">NKZ352</strain>
    </source>
</reference>
<evidence type="ECO:0000313" key="2">
    <source>
        <dbReference type="EMBL" id="CAD6195738.1"/>
    </source>
</evidence>
<dbReference type="PANTHER" id="PTHR38612:SF2">
    <property type="entry name" value="PROTEIN DCT-5"/>
    <property type="match status" value="1"/>
</dbReference>
<name>A0A8S1HMY8_9PELO</name>
<sequence>MLLVALLFIFSVEMTQSAKISAVCNLLTTCAIEKCLDSALVDSIIGSSPRDEIFGNLVERFDMVCIASKCGKECSSCKQCHYALEQMSALAQGEKTSGLCPKLEGCVENCLTEDVNQVLSCVAKRCNVHCYDGDCPSCRQMSKRMFSAICKNTSMTKLPQIKYEGTCPNLFMELADEYVANHQKKSA</sequence>
<comment type="caution">
    <text evidence="2">The sequence shown here is derived from an EMBL/GenBank/DDBJ whole genome shotgun (WGS) entry which is preliminary data.</text>
</comment>
<dbReference type="OrthoDB" id="5840377at2759"/>
<dbReference type="EMBL" id="CAJGYM010000059">
    <property type="protein sequence ID" value="CAD6195738.1"/>
    <property type="molecule type" value="Genomic_DNA"/>
</dbReference>
<feature type="signal peptide" evidence="1">
    <location>
        <begin position="1"/>
        <end position="17"/>
    </location>
</feature>
<organism evidence="2 3">
    <name type="scientific">Caenorhabditis auriculariae</name>
    <dbReference type="NCBI Taxonomy" id="2777116"/>
    <lineage>
        <taxon>Eukaryota</taxon>
        <taxon>Metazoa</taxon>
        <taxon>Ecdysozoa</taxon>
        <taxon>Nematoda</taxon>
        <taxon>Chromadorea</taxon>
        <taxon>Rhabditida</taxon>
        <taxon>Rhabditina</taxon>
        <taxon>Rhabditomorpha</taxon>
        <taxon>Rhabditoidea</taxon>
        <taxon>Rhabditidae</taxon>
        <taxon>Peloderinae</taxon>
        <taxon>Caenorhabditis</taxon>
    </lineage>
</organism>
<gene>
    <name evidence="2" type="ORF">CAUJ_LOCUS11657</name>
</gene>
<dbReference type="Pfam" id="PF17266">
    <property type="entry name" value="DUF5332"/>
    <property type="match status" value="1"/>
</dbReference>
<dbReference type="AlphaFoldDB" id="A0A8S1HMY8"/>
<dbReference type="PANTHER" id="PTHR38612">
    <property type="entry name" value="PROTEIN DCT-5-RELATED"/>
    <property type="match status" value="1"/>
</dbReference>